<proteinExistence type="predicted"/>
<feature type="region of interest" description="Disordered" evidence="1">
    <location>
        <begin position="1"/>
        <end position="26"/>
    </location>
</feature>
<evidence type="ECO:0000256" key="1">
    <source>
        <dbReference type="SAM" id="MobiDB-lite"/>
    </source>
</evidence>
<accession>A0A2K3KF07</accession>
<dbReference type="EMBL" id="ASHM01171142">
    <property type="protein sequence ID" value="PNX64843.1"/>
    <property type="molecule type" value="Genomic_DNA"/>
</dbReference>
<feature type="compositionally biased region" description="Gly residues" evidence="1">
    <location>
        <begin position="1"/>
        <end position="18"/>
    </location>
</feature>
<sequence>MLVTGDCGGLISGGSGGGPRRESTVD</sequence>
<gene>
    <name evidence="2" type="ORF">L195_g062311</name>
</gene>
<evidence type="ECO:0000313" key="2">
    <source>
        <dbReference type="EMBL" id="PNX64843.1"/>
    </source>
</evidence>
<comment type="caution">
    <text evidence="2">The sequence shown here is derived from an EMBL/GenBank/DDBJ whole genome shotgun (WGS) entry which is preliminary data.</text>
</comment>
<dbReference type="Proteomes" id="UP000236291">
    <property type="component" value="Unassembled WGS sequence"/>
</dbReference>
<reference evidence="2 3" key="2">
    <citation type="journal article" date="2017" name="Front. Plant Sci.">
        <title>Gene Classification and Mining of Molecular Markers Useful in Red Clover (Trifolium pratense) Breeding.</title>
        <authorList>
            <person name="Istvanek J."/>
            <person name="Dluhosova J."/>
            <person name="Dluhos P."/>
            <person name="Patkova L."/>
            <person name="Nedelnik J."/>
            <person name="Repkova J."/>
        </authorList>
    </citation>
    <scope>NUCLEOTIDE SEQUENCE [LARGE SCALE GENOMIC DNA]</scope>
    <source>
        <strain evidence="3">cv. Tatra</strain>
        <tissue evidence="2">Young leaves</tissue>
    </source>
</reference>
<protein>
    <submittedName>
        <fullName evidence="2">Uncharacterized protein</fullName>
    </submittedName>
</protein>
<reference evidence="2 3" key="1">
    <citation type="journal article" date="2014" name="Am. J. Bot.">
        <title>Genome assembly and annotation for red clover (Trifolium pratense; Fabaceae).</title>
        <authorList>
            <person name="Istvanek J."/>
            <person name="Jaros M."/>
            <person name="Krenek A."/>
            <person name="Repkova J."/>
        </authorList>
    </citation>
    <scope>NUCLEOTIDE SEQUENCE [LARGE SCALE GENOMIC DNA]</scope>
    <source>
        <strain evidence="3">cv. Tatra</strain>
        <tissue evidence="2">Young leaves</tissue>
    </source>
</reference>
<evidence type="ECO:0000313" key="3">
    <source>
        <dbReference type="Proteomes" id="UP000236291"/>
    </source>
</evidence>
<feature type="non-terminal residue" evidence="2">
    <location>
        <position position="26"/>
    </location>
</feature>
<name>A0A2K3KF07_TRIPR</name>
<dbReference type="AlphaFoldDB" id="A0A2K3KF07"/>
<organism evidence="2 3">
    <name type="scientific">Trifolium pratense</name>
    <name type="common">Red clover</name>
    <dbReference type="NCBI Taxonomy" id="57577"/>
    <lineage>
        <taxon>Eukaryota</taxon>
        <taxon>Viridiplantae</taxon>
        <taxon>Streptophyta</taxon>
        <taxon>Embryophyta</taxon>
        <taxon>Tracheophyta</taxon>
        <taxon>Spermatophyta</taxon>
        <taxon>Magnoliopsida</taxon>
        <taxon>eudicotyledons</taxon>
        <taxon>Gunneridae</taxon>
        <taxon>Pentapetalae</taxon>
        <taxon>rosids</taxon>
        <taxon>fabids</taxon>
        <taxon>Fabales</taxon>
        <taxon>Fabaceae</taxon>
        <taxon>Papilionoideae</taxon>
        <taxon>50 kb inversion clade</taxon>
        <taxon>NPAAA clade</taxon>
        <taxon>Hologalegina</taxon>
        <taxon>IRL clade</taxon>
        <taxon>Trifolieae</taxon>
        <taxon>Trifolium</taxon>
    </lineage>
</organism>